<evidence type="ECO:0000313" key="1">
    <source>
        <dbReference type="EMBL" id="RNL37920.1"/>
    </source>
</evidence>
<proteinExistence type="predicted"/>
<gene>
    <name evidence="1" type="ORF">DMP10_06560</name>
</gene>
<protein>
    <submittedName>
        <fullName evidence="1">Uncharacterized protein</fullName>
    </submittedName>
</protein>
<evidence type="ECO:0000313" key="2">
    <source>
        <dbReference type="Proteomes" id="UP000278327"/>
    </source>
</evidence>
<accession>A0A3N0ATI9</accession>
<keyword evidence="2" id="KW-1185">Reference proteome</keyword>
<reference evidence="1 2" key="1">
    <citation type="journal article" date="2019" name="Microbiol. Resour. Announc.">
        <title>Draft Genome Sequences of Type Strains of Gordonibacter faecihominis, Paraeggerthella hongkongensis, Parvibacter caecicola,Slackia equolifaciens, Slackia faecicanis, and Slackia isoflavoniconvertens.</title>
        <authorList>
            <person name="Danylec N."/>
            <person name="Stoll D.A."/>
            <person name="Dotsch A."/>
            <person name="Huch M."/>
        </authorList>
    </citation>
    <scope>NUCLEOTIDE SEQUENCE [LARGE SCALE GENOMIC DNA]</scope>
    <source>
        <strain evidence="1 2">DSM 18785</strain>
    </source>
</reference>
<organism evidence="1 2">
    <name type="scientific">Adlercreutzia equolifaciens subsp. celatus DSM 18785</name>
    <dbReference type="NCBI Taxonomy" id="1121021"/>
    <lineage>
        <taxon>Bacteria</taxon>
        <taxon>Bacillati</taxon>
        <taxon>Actinomycetota</taxon>
        <taxon>Coriobacteriia</taxon>
        <taxon>Eggerthellales</taxon>
        <taxon>Eggerthellaceae</taxon>
        <taxon>Adlercreutzia</taxon>
    </lineage>
</organism>
<comment type="caution">
    <text evidence="1">The sequence shown here is derived from an EMBL/GenBank/DDBJ whole genome shotgun (WGS) entry which is preliminary data.</text>
</comment>
<dbReference type="EMBL" id="QICA01000009">
    <property type="protein sequence ID" value="RNL37920.1"/>
    <property type="molecule type" value="Genomic_DNA"/>
</dbReference>
<dbReference type="AlphaFoldDB" id="A0A3N0ATI9"/>
<sequence>MSNEDANVFSDLAKSINKLIRMAKNNGAKHMIKKVIFNDPATIVVWADGVKTVVRCQDGDIYDKRTGLLLCIAKRSFGNTSVYNDVLNKYAPYKS</sequence>
<dbReference type="Proteomes" id="UP000278327">
    <property type="component" value="Unassembled WGS sequence"/>
</dbReference>
<name>A0A3N0ATI9_9ACTN</name>